<evidence type="ECO:0008006" key="3">
    <source>
        <dbReference type="Google" id="ProtNLM"/>
    </source>
</evidence>
<sequence>MASLQTVRDQARPLLAAQHPGNEYLLPQLIRGVINLTFTPQDDATLPLGTSKVGGHPDLRPDSWPRDAGGQPMTFAAQFNLTDLQAFDEDHLLPQAGLLSFFLGERAMGGHVNAGHFEVRYEPDLTAVRRTPTPPELDVPPDAHGVAFTAGVHPFGSFGTWLDDGTRLTIPQDHLVGTPAWAAVTDAADITEDAYLLGVAAVALMFPDVTDEDVTLLTIPNAADAFPFAGPCSYAFVIAPGDLTRAAFSAARLVIDFD</sequence>
<proteinExistence type="predicted"/>
<evidence type="ECO:0000313" key="1">
    <source>
        <dbReference type="EMBL" id="GGS07152.1"/>
    </source>
</evidence>
<dbReference type="EMBL" id="BMQN01000018">
    <property type="protein sequence ID" value="GGS07152.1"/>
    <property type="molecule type" value="Genomic_DNA"/>
</dbReference>
<dbReference type="PANTHER" id="PTHR36436:SF6">
    <property type="entry name" value="SLL5081 PROTEIN"/>
    <property type="match status" value="1"/>
</dbReference>
<gene>
    <name evidence="1" type="ORF">GCM10008960_36990</name>
</gene>
<dbReference type="Gene3D" id="2.30.320.10">
    <property type="entry name" value="YwqG-like"/>
    <property type="match status" value="1"/>
</dbReference>
<name>A0ABQ2SB00_9DEIO</name>
<evidence type="ECO:0000313" key="2">
    <source>
        <dbReference type="Proteomes" id="UP000644548"/>
    </source>
</evidence>
<dbReference type="RefSeq" id="WP_189074646.1">
    <property type="nucleotide sequence ID" value="NZ_BMQN01000018.1"/>
</dbReference>
<protein>
    <recommendedName>
        <fullName evidence="3">DUF1963 domain-containing protein</fullName>
    </recommendedName>
</protein>
<dbReference type="Pfam" id="PF09234">
    <property type="entry name" value="DUF1963"/>
    <property type="match status" value="1"/>
</dbReference>
<dbReference type="SUPFAM" id="SSF103032">
    <property type="entry name" value="Hypothetical protein YwqG"/>
    <property type="match status" value="1"/>
</dbReference>
<comment type="caution">
    <text evidence="1">The sequence shown here is derived from an EMBL/GenBank/DDBJ whole genome shotgun (WGS) entry which is preliminary data.</text>
</comment>
<reference evidence="2" key="1">
    <citation type="journal article" date="2019" name="Int. J. Syst. Evol. Microbiol.">
        <title>The Global Catalogue of Microorganisms (GCM) 10K type strain sequencing project: providing services to taxonomists for standard genome sequencing and annotation.</title>
        <authorList>
            <consortium name="The Broad Institute Genomics Platform"/>
            <consortium name="The Broad Institute Genome Sequencing Center for Infectious Disease"/>
            <person name="Wu L."/>
            <person name="Ma J."/>
        </authorList>
    </citation>
    <scope>NUCLEOTIDE SEQUENCE [LARGE SCALE GENOMIC DNA]</scope>
    <source>
        <strain evidence="2">JCM 31405</strain>
    </source>
</reference>
<dbReference type="InterPro" id="IPR035948">
    <property type="entry name" value="YwqG-like_sf"/>
</dbReference>
<dbReference type="PANTHER" id="PTHR36436">
    <property type="entry name" value="SLL5081 PROTEIN"/>
    <property type="match status" value="1"/>
</dbReference>
<keyword evidence="2" id="KW-1185">Reference proteome</keyword>
<organism evidence="1 2">
    <name type="scientific">Deinococcus sedimenti</name>
    <dbReference type="NCBI Taxonomy" id="1867090"/>
    <lineage>
        <taxon>Bacteria</taxon>
        <taxon>Thermotogati</taxon>
        <taxon>Deinococcota</taxon>
        <taxon>Deinococci</taxon>
        <taxon>Deinococcales</taxon>
        <taxon>Deinococcaceae</taxon>
        <taxon>Deinococcus</taxon>
    </lineage>
</organism>
<accession>A0ABQ2SB00</accession>
<dbReference type="InterPro" id="IPR015315">
    <property type="entry name" value="DUF1963"/>
</dbReference>
<dbReference type="Proteomes" id="UP000644548">
    <property type="component" value="Unassembled WGS sequence"/>
</dbReference>